<evidence type="ECO:0000313" key="4">
    <source>
        <dbReference type="Proteomes" id="UP000054498"/>
    </source>
</evidence>
<dbReference type="PANTHER" id="PTHR43187:SF1">
    <property type="entry name" value="GLUTAMINE AMIDOTRANSFERASE DUG3-RELATED"/>
    <property type="match status" value="1"/>
</dbReference>
<reference evidence="3 4" key="1">
    <citation type="journal article" date="2013" name="BMC Genomics">
        <title>Reconstruction of the lipid metabolism for the microalga Monoraphidium neglectum from its genome sequence reveals characteristics suitable for biofuel production.</title>
        <authorList>
            <person name="Bogen C."/>
            <person name="Al-Dilaimi A."/>
            <person name="Albersmeier A."/>
            <person name="Wichmann J."/>
            <person name="Grundmann M."/>
            <person name="Rupp O."/>
            <person name="Lauersen K.J."/>
            <person name="Blifernez-Klassen O."/>
            <person name="Kalinowski J."/>
            <person name="Goesmann A."/>
            <person name="Mussgnug J.H."/>
            <person name="Kruse O."/>
        </authorList>
    </citation>
    <scope>NUCLEOTIDE SEQUENCE [LARGE SCALE GENOMIC DNA]</scope>
    <source>
        <strain evidence="3 4">SAG 48.87</strain>
    </source>
</reference>
<dbReference type="GO" id="GO:0061672">
    <property type="term" value="C:glutathione hydrolase complex"/>
    <property type="evidence" value="ECO:0007669"/>
    <property type="project" value="TreeGrafter"/>
</dbReference>
<dbReference type="InterPro" id="IPR052373">
    <property type="entry name" value="Gamma-glu_amide_hydrolase"/>
</dbReference>
<dbReference type="STRING" id="145388.A0A0D2MLA3"/>
<dbReference type="PANTHER" id="PTHR43187">
    <property type="entry name" value="GLUTAMINE AMIDOTRANSFERASE DUG3-RELATED"/>
    <property type="match status" value="1"/>
</dbReference>
<dbReference type="OrthoDB" id="537818at2759"/>
<dbReference type="GeneID" id="25729690"/>
<dbReference type="CDD" id="cd01908">
    <property type="entry name" value="YafJ"/>
    <property type="match status" value="1"/>
</dbReference>
<dbReference type="InterPro" id="IPR029055">
    <property type="entry name" value="Ntn_hydrolases_N"/>
</dbReference>
<dbReference type="Proteomes" id="UP000054498">
    <property type="component" value="Unassembled WGS sequence"/>
</dbReference>
<dbReference type="EMBL" id="KK103412">
    <property type="protein sequence ID" value="KIY95625.1"/>
    <property type="molecule type" value="Genomic_DNA"/>
</dbReference>
<sequence>MCRLMAYIGHPMLVADVVLWPDRSIIKQSYDARERLQDPSLPFHLGFGNLNGDGFGIGWFNTEERREKDPSPCMFKSITPACLWADGRRFGPRAVLQHGSACRNAAVFAAAGVANEYEGPQLAAANNENLARLSTKIVSPVIFAHVRAAYPGMPVSEQNCHPFQFGRYLWMHNGVVGGFNCIRRHLLAEMSDAAYNTVQSFHSDSAVSFSIFLNHLPDPCVQQPPDVLLRAMQDTVATICRVQRERGVADTSLLNFVVSDGITMIATRFVSPESGNAASLYYAEGATGEEEAAVTTCRNIAGSTSAVGSSVLREAAYSITYGERGSGVAFIASEPITGSNTDWVSVPKNTALVITREKGGYINIMRSPLLAAPAAAGKPDPVQQEVAVCLEPAARRGAARRGAGLSLQHAAAAAVIRGIATRGRAWVAKRTSNSASGGGAGPLDAPGEGMSSLTRTLSAGGLKSW</sequence>
<dbReference type="SUPFAM" id="SSF56235">
    <property type="entry name" value="N-terminal nucleophile aminohydrolases (Ntn hydrolases)"/>
    <property type="match status" value="1"/>
</dbReference>
<dbReference type="GO" id="GO:0005737">
    <property type="term" value="C:cytoplasm"/>
    <property type="evidence" value="ECO:0007669"/>
    <property type="project" value="TreeGrafter"/>
</dbReference>
<dbReference type="AlphaFoldDB" id="A0A0D2MLA3"/>
<evidence type="ECO:0000259" key="2">
    <source>
        <dbReference type="PROSITE" id="PS51278"/>
    </source>
</evidence>
<keyword evidence="4" id="KW-1185">Reference proteome</keyword>
<dbReference type="KEGG" id="mng:MNEG_12338"/>
<feature type="domain" description="Glutamine amidotransferase type-2" evidence="2">
    <location>
        <begin position="2"/>
        <end position="367"/>
    </location>
</feature>
<dbReference type="PROSITE" id="PS51278">
    <property type="entry name" value="GATASE_TYPE_2"/>
    <property type="match status" value="1"/>
</dbReference>
<organism evidence="3 4">
    <name type="scientific">Monoraphidium neglectum</name>
    <dbReference type="NCBI Taxonomy" id="145388"/>
    <lineage>
        <taxon>Eukaryota</taxon>
        <taxon>Viridiplantae</taxon>
        <taxon>Chlorophyta</taxon>
        <taxon>core chlorophytes</taxon>
        <taxon>Chlorophyceae</taxon>
        <taxon>CS clade</taxon>
        <taxon>Sphaeropleales</taxon>
        <taxon>Selenastraceae</taxon>
        <taxon>Monoraphidium</taxon>
    </lineage>
</organism>
<evidence type="ECO:0000256" key="1">
    <source>
        <dbReference type="SAM" id="MobiDB-lite"/>
    </source>
</evidence>
<dbReference type="GO" id="GO:0006751">
    <property type="term" value="P:glutathione catabolic process"/>
    <property type="evidence" value="ECO:0007669"/>
    <property type="project" value="TreeGrafter"/>
</dbReference>
<gene>
    <name evidence="3" type="ORF">MNEG_12338</name>
</gene>
<dbReference type="RefSeq" id="XP_013894645.1">
    <property type="nucleotide sequence ID" value="XM_014039191.1"/>
</dbReference>
<dbReference type="GO" id="GO:0008242">
    <property type="term" value="F:omega peptidase activity"/>
    <property type="evidence" value="ECO:0007669"/>
    <property type="project" value="TreeGrafter"/>
</dbReference>
<evidence type="ECO:0000313" key="3">
    <source>
        <dbReference type="EMBL" id="KIY95625.1"/>
    </source>
</evidence>
<accession>A0A0D2MLA3</accession>
<name>A0A0D2MLA3_9CHLO</name>
<proteinExistence type="predicted"/>
<feature type="region of interest" description="Disordered" evidence="1">
    <location>
        <begin position="430"/>
        <end position="465"/>
    </location>
</feature>
<dbReference type="InterPro" id="IPR017932">
    <property type="entry name" value="GATase_2_dom"/>
</dbReference>
<dbReference type="Gene3D" id="3.60.20.10">
    <property type="entry name" value="Glutamine Phosphoribosylpyrophosphate, subunit 1, domain 1"/>
    <property type="match status" value="2"/>
</dbReference>
<protein>
    <recommendedName>
        <fullName evidence="2">Glutamine amidotransferase type-2 domain-containing protein</fullName>
    </recommendedName>
</protein>